<accession>A0AAN1SY44</accession>
<evidence type="ECO:0000256" key="3">
    <source>
        <dbReference type="RuleBase" id="RU362026"/>
    </source>
</evidence>
<evidence type="ECO:0000259" key="4">
    <source>
        <dbReference type="Pfam" id="PF01555"/>
    </source>
</evidence>
<keyword evidence="6" id="KW-1185">Reference proteome</keyword>
<dbReference type="InterPro" id="IPR002941">
    <property type="entry name" value="DNA_methylase_N4/N6"/>
</dbReference>
<dbReference type="Gene3D" id="3.40.50.150">
    <property type="entry name" value="Vaccinia Virus protein VP39"/>
    <property type="match status" value="1"/>
</dbReference>
<dbReference type="GO" id="GO:0003677">
    <property type="term" value="F:DNA binding"/>
    <property type="evidence" value="ECO:0007669"/>
    <property type="project" value="InterPro"/>
</dbReference>
<protein>
    <recommendedName>
        <fullName evidence="3">Methyltransferase</fullName>
        <ecNumber evidence="3">2.1.1.-</ecNumber>
    </recommendedName>
</protein>
<evidence type="ECO:0000256" key="1">
    <source>
        <dbReference type="ARBA" id="ARBA00022603"/>
    </source>
</evidence>
<evidence type="ECO:0000313" key="5">
    <source>
        <dbReference type="EMBL" id="BBI98696.1"/>
    </source>
</evidence>
<comment type="similarity">
    <text evidence="3">Belongs to the N(4)/N(6)-methyltransferase family.</text>
</comment>
<reference evidence="5 6" key="1">
    <citation type="submission" date="2019-03" db="EMBL/GenBank/DDBJ databases">
        <title>Complete genome sequence of Ferrigenium kumadai strain An22, a microaerophilic iron-oxidizing bacterium isolated from a paddy field soil.</title>
        <authorList>
            <person name="Watanabe T."/>
            <person name="Asakawa S."/>
        </authorList>
    </citation>
    <scope>NUCLEOTIDE SEQUENCE [LARGE SCALE GENOMIC DNA]</scope>
    <source>
        <strain evidence="5 6">An22</strain>
    </source>
</reference>
<evidence type="ECO:0000313" key="6">
    <source>
        <dbReference type="Proteomes" id="UP001319121"/>
    </source>
</evidence>
<proteinExistence type="inferred from homology"/>
<dbReference type="Proteomes" id="UP001319121">
    <property type="component" value="Chromosome"/>
</dbReference>
<dbReference type="GO" id="GO:0032259">
    <property type="term" value="P:methylation"/>
    <property type="evidence" value="ECO:0007669"/>
    <property type="project" value="UniProtKB-KW"/>
</dbReference>
<gene>
    <name evidence="5" type="ORF">FGKAn22_03890</name>
</gene>
<organism evidence="5 6">
    <name type="scientific">Ferrigenium kumadai</name>
    <dbReference type="NCBI Taxonomy" id="1682490"/>
    <lineage>
        <taxon>Bacteria</taxon>
        <taxon>Pseudomonadati</taxon>
        <taxon>Pseudomonadota</taxon>
        <taxon>Betaproteobacteria</taxon>
        <taxon>Nitrosomonadales</taxon>
        <taxon>Gallionellaceae</taxon>
        <taxon>Ferrigenium</taxon>
    </lineage>
</organism>
<dbReference type="PIRSF" id="PIRSF036758">
    <property type="entry name" value="Aden_M_ParB"/>
    <property type="match status" value="1"/>
</dbReference>
<dbReference type="InterPro" id="IPR015840">
    <property type="entry name" value="DNA_MeTrfase_ParB"/>
</dbReference>
<dbReference type="EMBL" id="AP019536">
    <property type="protein sequence ID" value="BBI98696.1"/>
    <property type="molecule type" value="Genomic_DNA"/>
</dbReference>
<name>A0AAN1SY44_9PROT</name>
<dbReference type="KEGG" id="fku:FGKAn22_03890"/>
<dbReference type="GO" id="GO:0008170">
    <property type="term" value="F:N-methyltransferase activity"/>
    <property type="evidence" value="ECO:0007669"/>
    <property type="project" value="InterPro"/>
</dbReference>
<dbReference type="Pfam" id="PF01555">
    <property type="entry name" value="N6_N4_Mtase"/>
    <property type="match status" value="1"/>
</dbReference>
<dbReference type="InterPro" id="IPR029063">
    <property type="entry name" value="SAM-dependent_MTases_sf"/>
</dbReference>
<keyword evidence="1 5" id="KW-0489">Methyltransferase</keyword>
<dbReference type="InterPro" id="IPR036086">
    <property type="entry name" value="ParB/Sulfiredoxin_sf"/>
</dbReference>
<dbReference type="RefSeq" id="WP_212786313.1">
    <property type="nucleotide sequence ID" value="NZ_AP019536.1"/>
</dbReference>
<dbReference type="AlphaFoldDB" id="A0AAN1SY44"/>
<dbReference type="InterPro" id="IPR001091">
    <property type="entry name" value="RM_Methyltransferase"/>
</dbReference>
<feature type="domain" description="DNA methylase N-4/N-6" evidence="4">
    <location>
        <begin position="194"/>
        <end position="405"/>
    </location>
</feature>
<dbReference type="PRINTS" id="PR00508">
    <property type="entry name" value="S21N4MTFRASE"/>
</dbReference>
<sequence length="451" mass="49515">MTTNELEIKYRKILDLKPYANSPRIHNRAKRQKLDKLLRRFGQIAPIITDGEGGIVDGHLVVELLKEIGHEKVATVEVCTNDPAEIRAIRLALNRVAQDAKWDNARLMTEFQELLDIGFDMSFTGFDQVEIDMTLSMEEPTSAITEDAPPAVDPDAVAVTRPGDLWVLGGNRVLCGDARDPAAMAHLFDGQTAQMVMCDPPYNVPIVGNVSGLGANHHREFAMASGEMTSIQFTDFLADFLTTACTVLADGAILFICMDWKHLPELFTATGRAGLTPMNLCVWAKTNAGMGTFYRSQHEMVLAAKHGTAPHINNFELGKKGRSRSNLWTYRGMNVPGQERDDLLKLHPTVKPVALVADAIKDVSHRGSIVLDSFLGSGTTLIAAETTGRRCYGIEYDPLYVDLIVRRWMDHTGGTAMLSGTGETFEHREEIAHRNAEATDQSPAGNTNGGI</sequence>
<evidence type="ECO:0000256" key="2">
    <source>
        <dbReference type="ARBA" id="ARBA00022679"/>
    </source>
</evidence>
<dbReference type="SUPFAM" id="SSF53335">
    <property type="entry name" value="S-adenosyl-L-methionine-dependent methyltransferases"/>
    <property type="match status" value="1"/>
</dbReference>
<dbReference type="EC" id="2.1.1.-" evidence="3"/>
<keyword evidence="2" id="KW-0808">Transferase</keyword>
<dbReference type="SUPFAM" id="SSF110849">
    <property type="entry name" value="ParB/Sulfiredoxin"/>
    <property type="match status" value="1"/>
</dbReference>